<dbReference type="AlphaFoldDB" id="A0A4Y2CYZ6"/>
<dbReference type="Proteomes" id="UP000499080">
    <property type="component" value="Unassembled WGS sequence"/>
</dbReference>
<protein>
    <submittedName>
        <fullName evidence="2">Uncharacterized protein</fullName>
    </submittedName>
</protein>
<reference evidence="2 3" key="1">
    <citation type="journal article" date="2019" name="Sci. Rep.">
        <title>Orb-weaving spider Araneus ventricosus genome elucidates the spidroin gene catalogue.</title>
        <authorList>
            <person name="Kono N."/>
            <person name="Nakamura H."/>
            <person name="Ohtoshi R."/>
            <person name="Moran D.A.P."/>
            <person name="Shinohara A."/>
            <person name="Yoshida Y."/>
            <person name="Fujiwara M."/>
            <person name="Mori M."/>
            <person name="Tomita M."/>
            <person name="Arakawa K."/>
        </authorList>
    </citation>
    <scope>NUCLEOTIDE SEQUENCE [LARGE SCALE GENOMIC DNA]</scope>
</reference>
<feature type="region of interest" description="Disordered" evidence="1">
    <location>
        <begin position="106"/>
        <end position="130"/>
    </location>
</feature>
<sequence length="183" mass="20677">MTNCSYGPIADDGSSVERSSHAAPKWMLCRRIQNPNLRFAVLNHSVYQWVSNCWLKISFCFMTEIGRRCLERLRNLYKNRPKLQRERISSHASPPGGVFIRQWKRDSSAMTSEQNKNHRKSDARKSPSKQWPTCQEVGFLSIQSTNTACRNTNGNQMAGRLGIGISVCFHSALPGKGGSSAWQ</sequence>
<proteinExistence type="predicted"/>
<organism evidence="2 3">
    <name type="scientific">Araneus ventricosus</name>
    <name type="common">Orbweaver spider</name>
    <name type="synonym">Epeira ventricosa</name>
    <dbReference type="NCBI Taxonomy" id="182803"/>
    <lineage>
        <taxon>Eukaryota</taxon>
        <taxon>Metazoa</taxon>
        <taxon>Ecdysozoa</taxon>
        <taxon>Arthropoda</taxon>
        <taxon>Chelicerata</taxon>
        <taxon>Arachnida</taxon>
        <taxon>Araneae</taxon>
        <taxon>Araneomorphae</taxon>
        <taxon>Entelegynae</taxon>
        <taxon>Araneoidea</taxon>
        <taxon>Araneidae</taxon>
        <taxon>Araneus</taxon>
    </lineage>
</organism>
<evidence type="ECO:0000256" key="1">
    <source>
        <dbReference type="SAM" id="MobiDB-lite"/>
    </source>
</evidence>
<gene>
    <name evidence="2" type="ORF">AVEN_87678_1</name>
</gene>
<accession>A0A4Y2CYZ6</accession>
<evidence type="ECO:0000313" key="2">
    <source>
        <dbReference type="EMBL" id="GBM09067.1"/>
    </source>
</evidence>
<evidence type="ECO:0000313" key="3">
    <source>
        <dbReference type="Proteomes" id="UP000499080"/>
    </source>
</evidence>
<dbReference type="EMBL" id="BGPR01000264">
    <property type="protein sequence ID" value="GBM09067.1"/>
    <property type="molecule type" value="Genomic_DNA"/>
</dbReference>
<comment type="caution">
    <text evidence="2">The sequence shown here is derived from an EMBL/GenBank/DDBJ whole genome shotgun (WGS) entry which is preliminary data.</text>
</comment>
<name>A0A4Y2CYZ6_ARAVE</name>
<keyword evidence="3" id="KW-1185">Reference proteome</keyword>